<dbReference type="GO" id="GO:0016491">
    <property type="term" value="F:oxidoreductase activity"/>
    <property type="evidence" value="ECO:0007669"/>
    <property type="project" value="InterPro"/>
</dbReference>
<feature type="domain" description="ER-bound oxygenase mpaB/mpaB'/Rubber oxygenase catalytic" evidence="1">
    <location>
        <begin position="174"/>
        <end position="395"/>
    </location>
</feature>
<name>Q0SC77_RHOJR</name>
<dbReference type="Proteomes" id="UP000008710">
    <property type="component" value="Chromosome"/>
</dbReference>
<dbReference type="InterPro" id="IPR037473">
    <property type="entry name" value="Lcp-like"/>
</dbReference>
<dbReference type="eggNOG" id="ENOG502Z7TF">
    <property type="taxonomic scope" value="Bacteria"/>
</dbReference>
<accession>Q0SC77</accession>
<dbReference type="HOGENOM" id="CLU_049598_0_1_11"/>
<dbReference type="PANTHER" id="PTHR37539">
    <property type="entry name" value="SECRETED PROTEIN-RELATED"/>
    <property type="match status" value="1"/>
</dbReference>
<dbReference type="KEGG" id="rha:RHA1_ro03056"/>
<evidence type="ECO:0000313" key="2">
    <source>
        <dbReference type="EMBL" id="ABG94859.1"/>
    </source>
</evidence>
<reference evidence="3" key="1">
    <citation type="journal article" date="2006" name="Proc. Natl. Acad. Sci. U.S.A.">
        <title>The complete genome of Rhodococcus sp. RHA1 provides insights into a catabolic powerhouse.</title>
        <authorList>
            <person name="McLeod M.P."/>
            <person name="Warren R.L."/>
            <person name="Hsiao W.W.L."/>
            <person name="Araki N."/>
            <person name="Myhre M."/>
            <person name="Fernandes C."/>
            <person name="Miyazawa D."/>
            <person name="Wong W."/>
            <person name="Lillquist A.L."/>
            <person name="Wang D."/>
            <person name="Dosanjh M."/>
            <person name="Hara H."/>
            <person name="Petrescu A."/>
            <person name="Morin R.D."/>
            <person name="Yang G."/>
            <person name="Stott J.M."/>
            <person name="Schein J.E."/>
            <person name="Shin H."/>
            <person name="Smailus D."/>
            <person name="Siddiqui A.S."/>
            <person name="Marra M.A."/>
            <person name="Jones S.J.M."/>
            <person name="Holt R."/>
            <person name="Brinkman F.S.L."/>
            <person name="Miyauchi K."/>
            <person name="Fukuda M."/>
            <person name="Davies J.E."/>
            <person name="Mohn W.W."/>
            <person name="Eltis L.D."/>
        </authorList>
    </citation>
    <scope>NUCLEOTIDE SEQUENCE [LARGE SCALE GENOMIC DNA]</scope>
    <source>
        <strain evidence="3">RHA1</strain>
    </source>
</reference>
<dbReference type="EMBL" id="CP000431">
    <property type="protein sequence ID" value="ABG94859.1"/>
    <property type="molecule type" value="Genomic_DNA"/>
</dbReference>
<dbReference type="PANTHER" id="PTHR37539:SF1">
    <property type="entry name" value="ER-BOUND OXYGENASE MPAB_MPAB'_RUBBER OXYGENASE CATALYTIC DOMAIN-CONTAINING PROTEIN"/>
    <property type="match status" value="1"/>
</dbReference>
<evidence type="ECO:0000313" key="3">
    <source>
        <dbReference type="Proteomes" id="UP000008710"/>
    </source>
</evidence>
<gene>
    <name evidence="2" type="ordered locus">RHA1_ro03056</name>
</gene>
<dbReference type="AlphaFoldDB" id="Q0SC77"/>
<dbReference type="InterPro" id="IPR018713">
    <property type="entry name" value="MPAB/Lcp_cat_dom"/>
</dbReference>
<proteinExistence type="predicted"/>
<evidence type="ECO:0000259" key="1">
    <source>
        <dbReference type="Pfam" id="PF09995"/>
    </source>
</evidence>
<organism evidence="2 3">
    <name type="scientific">Rhodococcus jostii (strain RHA1)</name>
    <dbReference type="NCBI Taxonomy" id="101510"/>
    <lineage>
        <taxon>Bacteria</taxon>
        <taxon>Bacillati</taxon>
        <taxon>Actinomycetota</taxon>
        <taxon>Actinomycetes</taxon>
        <taxon>Mycobacteriales</taxon>
        <taxon>Nocardiaceae</taxon>
        <taxon>Rhodococcus</taxon>
    </lineage>
</organism>
<dbReference type="Pfam" id="PF09995">
    <property type="entry name" value="MPAB_Lcp_cat"/>
    <property type="match status" value="1"/>
</dbReference>
<sequence length="447" mass="49937">MRLVPVRFGGVNCNSQPLERGPRHKDAPFDYRIECTAMTETQSRESAAGFSDFTPPRRFDMDSEWGRRSMRTLSRFVHGDPAPTAAERELHARAVVGQDEIGAALARAVLVDKTVTMAQFSRALSDGIGSVPDAAPPLVAFFDAVDSRPSWVDDRRLEHGAAVCLRSGMTGLDLLATGSLMNGYRSAATSRQLVATGRLVGDGAGQRVAETVRWWYECVLPGGMDRDRRGWQLSVHVRLMHSFVNLTLLQDESWDVSDWGMPINQSDQAGTLALFSTTFLVGLRSLGVWVSADEGRDVMHLWRYIGWLMGIDEHWLVDDENTGRRNMCQIGMFAPGPDDNSRVLADSLQKSWATFHYPHAESLRRRLNRQRLLSIQRLFSGKRGMQELGLPVVPAWYVPLALAGNGTLHGAARVSPAVRDRVGRRSRRRVEAWLAANETTSRAQRRW</sequence>
<protein>
    <recommendedName>
        <fullName evidence="1">ER-bound oxygenase mpaB/mpaB'/Rubber oxygenase catalytic domain-containing protein</fullName>
    </recommendedName>
</protein>